<dbReference type="EMBL" id="JACXLC010000001">
    <property type="protein sequence ID" value="MBD2841238.1"/>
    <property type="molecule type" value="Genomic_DNA"/>
</dbReference>
<dbReference type="PANTHER" id="PTHR37946">
    <property type="entry name" value="SLL1969 PROTEIN"/>
    <property type="match status" value="1"/>
</dbReference>
<gene>
    <name evidence="2" type="ORF">IB285_03090</name>
</gene>
<keyword evidence="3" id="KW-1185">Reference proteome</keyword>
<comment type="caution">
    <text evidence="2">The sequence shown here is derived from an EMBL/GenBank/DDBJ whole genome shotgun (WGS) entry which is preliminary data.</text>
</comment>
<dbReference type="Gene3D" id="3.40.50.1820">
    <property type="entry name" value="alpha/beta hydrolase"/>
    <property type="match status" value="1"/>
</dbReference>
<name>A0ABR8KLF8_9SPHN</name>
<organism evidence="2 3">
    <name type="scientific">Erythrobacter rubeus</name>
    <dbReference type="NCBI Taxonomy" id="2760803"/>
    <lineage>
        <taxon>Bacteria</taxon>
        <taxon>Pseudomonadati</taxon>
        <taxon>Pseudomonadota</taxon>
        <taxon>Alphaproteobacteria</taxon>
        <taxon>Sphingomonadales</taxon>
        <taxon>Erythrobacteraceae</taxon>
        <taxon>Erythrobacter/Porphyrobacter group</taxon>
        <taxon>Erythrobacter</taxon>
    </lineage>
</organism>
<dbReference type="Proteomes" id="UP000635384">
    <property type="component" value="Unassembled WGS sequence"/>
</dbReference>
<dbReference type="GO" id="GO:0016787">
    <property type="term" value="F:hydrolase activity"/>
    <property type="evidence" value="ECO:0007669"/>
    <property type="project" value="UniProtKB-KW"/>
</dbReference>
<accession>A0ABR8KLF8</accession>
<evidence type="ECO:0000259" key="1">
    <source>
        <dbReference type="Pfam" id="PF00561"/>
    </source>
</evidence>
<dbReference type="PANTHER" id="PTHR37946:SF1">
    <property type="entry name" value="SLL1969 PROTEIN"/>
    <property type="match status" value="1"/>
</dbReference>
<evidence type="ECO:0000313" key="2">
    <source>
        <dbReference type="EMBL" id="MBD2841238.1"/>
    </source>
</evidence>
<evidence type="ECO:0000313" key="3">
    <source>
        <dbReference type="Proteomes" id="UP000635384"/>
    </source>
</evidence>
<dbReference type="RefSeq" id="WP_190786797.1">
    <property type="nucleotide sequence ID" value="NZ_JACXLC010000001.1"/>
</dbReference>
<proteinExistence type="predicted"/>
<dbReference type="SUPFAM" id="SSF53474">
    <property type="entry name" value="alpha/beta-Hydrolases"/>
    <property type="match status" value="1"/>
</dbReference>
<keyword evidence="2" id="KW-0378">Hydrolase</keyword>
<protein>
    <submittedName>
        <fullName evidence="2">Alpha/beta hydrolase</fullName>
    </submittedName>
</protein>
<sequence>MSKRERFPDLPKLPRIPLGDGELARRIELAREPEPEPVSRPAWWRMAAELQHLAEPLRRPFRTLDVEACDTPQIVLILPGFATSASRMRYMARQIERAGHKTKRWKLGWNWGPSDTTLDRLADRLSEVHERYERPAVLLGWSLGGLYARELAKRQPEHVSKVITMGTPFSGSPRANNVWRVYQFVTGHRVDKPPVEGDFAVKPPVETVALWSPNDGAIAPRSAAGYPGERDRAIALRCTHMGFSYSPEAIRAVLSELRRC</sequence>
<reference evidence="2 3" key="1">
    <citation type="submission" date="2020-09" db="EMBL/GenBank/DDBJ databases">
        <authorList>
            <person name="Yoon J.-W."/>
        </authorList>
    </citation>
    <scope>NUCLEOTIDE SEQUENCE [LARGE SCALE GENOMIC DNA]</scope>
    <source>
        <strain evidence="2 3">KMU-140</strain>
    </source>
</reference>
<dbReference type="InterPro" id="IPR000073">
    <property type="entry name" value="AB_hydrolase_1"/>
</dbReference>
<dbReference type="Pfam" id="PF00561">
    <property type="entry name" value="Abhydrolase_1"/>
    <property type="match status" value="1"/>
</dbReference>
<dbReference type="InterPro" id="IPR029058">
    <property type="entry name" value="AB_hydrolase_fold"/>
</dbReference>
<feature type="domain" description="AB hydrolase-1" evidence="1">
    <location>
        <begin position="74"/>
        <end position="180"/>
    </location>
</feature>